<accession>A0ABY9Q568</accession>
<dbReference type="EC" id="2.7.13.3" evidence="15"/>
<dbReference type="EMBL" id="CP101637">
    <property type="protein sequence ID" value="WMT83138.1"/>
    <property type="molecule type" value="Genomic_DNA"/>
</dbReference>
<dbReference type="InterPro" id="IPR011620">
    <property type="entry name" value="Sig_transdc_His_kinase_LytS_TM"/>
</dbReference>
<evidence type="ECO:0000256" key="5">
    <source>
        <dbReference type="ARBA" id="ARBA00022741"/>
    </source>
</evidence>
<feature type="domain" description="Signal transduction histidine kinase 5TM receptor LytS transmembrane region" evidence="14">
    <location>
        <begin position="27"/>
        <end position="190"/>
    </location>
</feature>
<dbReference type="InterPro" id="IPR003594">
    <property type="entry name" value="HATPase_dom"/>
</dbReference>
<comment type="subcellular location">
    <subcellularLocation>
        <location evidence="1">Cell membrane</location>
        <topology evidence="1">Multi-pass membrane protein</topology>
    </subcellularLocation>
</comment>
<evidence type="ECO:0000259" key="13">
    <source>
        <dbReference type="Pfam" id="PF06580"/>
    </source>
</evidence>
<dbReference type="Pfam" id="PF06580">
    <property type="entry name" value="His_kinase"/>
    <property type="match status" value="1"/>
</dbReference>
<dbReference type="InterPro" id="IPR036890">
    <property type="entry name" value="HATPase_C_sf"/>
</dbReference>
<evidence type="ECO:0000256" key="6">
    <source>
        <dbReference type="ARBA" id="ARBA00022777"/>
    </source>
</evidence>
<feature type="transmembrane region" description="Helical" evidence="11">
    <location>
        <begin position="107"/>
        <end position="125"/>
    </location>
</feature>
<organism evidence="15 16">
    <name type="scientific">Terrisporobacter mayombei</name>
    <dbReference type="NCBI Taxonomy" id="1541"/>
    <lineage>
        <taxon>Bacteria</taxon>
        <taxon>Bacillati</taxon>
        <taxon>Bacillota</taxon>
        <taxon>Clostridia</taxon>
        <taxon>Peptostreptococcales</taxon>
        <taxon>Peptostreptococcaceae</taxon>
        <taxon>Terrisporobacter</taxon>
    </lineage>
</organism>
<protein>
    <submittedName>
        <fullName evidence="15">Sensor histidine kinase YpdA</fullName>
        <ecNumber evidence="15">2.7.13.3</ecNumber>
    </submittedName>
</protein>
<dbReference type="Pfam" id="PF07694">
    <property type="entry name" value="5TM-5TMR_LYT"/>
    <property type="match status" value="1"/>
</dbReference>
<dbReference type="RefSeq" id="WP_228105134.1">
    <property type="nucleotide sequence ID" value="NZ_CP101637.1"/>
</dbReference>
<dbReference type="InterPro" id="IPR050640">
    <property type="entry name" value="Bact_2-comp_sensor_kinase"/>
</dbReference>
<keyword evidence="16" id="KW-1185">Reference proteome</keyword>
<dbReference type="GO" id="GO:0004673">
    <property type="term" value="F:protein histidine kinase activity"/>
    <property type="evidence" value="ECO:0007669"/>
    <property type="project" value="UniProtKB-EC"/>
</dbReference>
<feature type="transmembrane region" description="Helical" evidence="11">
    <location>
        <begin position="170"/>
        <end position="192"/>
    </location>
</feature>
<dbReference type="PANTHER" id="PTHR34220">
    <property type="entry name" value="SENSOR HISTIDINE KINASE YPDA"/>
    <property type="match status" value="1"/>
</dbReference>
<keyword evidence="10 11" id="KW-0472">Membrane</keyword>
<keyword evidence="3 15" id="KW-0808">Transferase</keyword>
<evidence type="ECO:0000256" key="10">
    <source>
        <dbReference type="ARBA" id="ARBA00023136"/>
    </source>
</evidence>
<feature type="domain" description="Signal transduction histidine kinase internal region" evidence="13">
    <location>
        <begin position="205"/>
        <end position="283"/>
    </location>
</feature>
<evidence type="ECO:0000256" key="8">
    <source>
        <dbReference type="ARBA" id="ARBA00022989"/>
    </source>
</evidence>
<feature type="transmembrane region" description="Helical" evidence="11">
    <location>
        <begin position="137"/>
        <end position="158"/>
    </location>
</feature>
<evidence type="ECO:0000256" key="1">
    <source>
        <dbReference type="ARBA" id="ARBA00004651"/>
    </source>
</evidence>
<reference evidence="15 16" key="1">
    <citation type="submission" date="2022-07" db="EMBL/GenBank/DDBJ databases">
        <title>Genome sequence of Terrisporobacter mayombei DSM6539.</title>
        <authorList>
            <person name="Boeer T."/>
            <person name="Bengelsdorf F.R."/>
            <person name="Daniel R."/>
            <person name="Poehlein A."/>
        </authorList>
    </citation>
    <scope>NUCLEOTIDE SEQUENCE [LARGE SCALE GENOMIC DNA]</scope>
    <source>
        <strain evidence="15 16">DSM 6539</strain>
    </source>
</reference>
<proteinExistence type="predicted"/>
<evidence type="ECO:0000313" key="15">
    <source>
        <dbReference type="EMBL" id="WMT83138.1"/>
    </source>
</evidence>
<sequence length="398" mass="44625">MKTDYLIALMEKTSLLVMLFLLISRLNTFKSIFEKEKYSKKDLAVISIIFTSLAIMATYNGIHYKGSIVNTRIISIVSGGILFGPVVSIPAGFIAGAHRYFIDSGGMTSVPCFISSIMAGILSGIAHKKIPKSSRAFWGILIGMISENITILLIYFISKPTDLAIDIIRAIYLPLIVGQLGIGFMVSIVQVIEKDKKEIEVRKKAEITSLQRQINPHFIFNALNTIASFIRFDPQKARELIISLSTYLRHNLEFNDKPISIKKEIDQVKSFVEIEKARFGEKLKVIYDIDDVDVKIPSLIIQPLVENAIIHGILSKEKNKSGQVIVSVKDLGEKVKVSVEDDGIGIDDKVIEDLYSGNMPENKIGLYNVHLRLKLYYHRGLDIKKLDSGTLIEFYVGR</sequence>
<evidence type="ECO:0000256" key="4">
    <source>
        <dbReference type="ARBA" id="ARBA00022692"/>
    </source>
</evidence>
<gene>
    <name evidence="15" type="primary">ypdA</name>
    <name evidence="15" type="ORF">TEMA_36370</name>
</gene>
<evidence type="ECO:0000259" key="14">
    <source>
        <dbReference type="Pfam" id="PF07694"/>
    </source>
</evidence>
<keyword evidence="8 11" id="KW-1133">Transmembrane helix</keyword>
<evidence type="ECO:0000313" key="16">
    <source>
        <dbReference type="Proteomes" id="UP001235030"/>
    </source>
</evidence>
<feature type="transmembrane region" description="Helical" evidence="11">
    <location>
        <begin position="44"/>
        <end position="62"/>
    </location>
</feature>
<dbReference type="Gene3D" id="1.10.1760.20">
    <property type="match status" value="1"/>
</dbReference>
<dbReference type="Pfam" id="PF02518">
    <property type="entry name" value="HATPase_c"/>
    <property type="match status" value="1"/>
</dbReference>
<evidence type="ECO:0000256" key="7">
    <source>
        <dbReference type="ARBA" id="ARBA00022840"/>
    </source>
</evidence>
<keyword evidence="9" id="KW-0902">Two-component regulatory system</keyword>
<keyword evidence="6 15" id="KW-0418">Kinase</keyword>
<evidence type="ECO:0000256" key="9">
    <source>
        <dbReference type="ARBA" id="ARBA00023012"/>
    </source>
</evidence>
<evidence type="ECO:0000256" key="3">
    <source>
        <dbReference type="ARBA" id="ARBA00022679"/>
    </source>
</evidence>
<keyword evidence="5" id="KW-0547">Nucleotide-binding</keyword>
<feature type="transmembrane region" description="Helical" evidence="11">
    <location>
        <begin position="74"/>
        <end position="95"/>
    </location>
</feature>
<dbReference type="Proteomes" id="UP001235030">
    <property type="component" value="Chromosome"/>
</dbReference>
<feature type="domain" description="Histidine kinase/HSP90-like ATPase" evidence="12">
    <location>
        <begin position="298"/>
        <end position="394"/>
    </location>
</feature>
<keyword evidence="4 11" id="KW-0812">Transmembrane</keyword>
<dbReference type="Gene3D" id="3.30.565.10">
    <property type="entry name" value="Histidine kinase-like ATPase, C-terminal domain"/>
    <property type="match status" value="1"/>
</dbReference>
<evidence type="ECO:0000259" key="12">
    <source>
        <dbReference type="Pfam" id="PF02518"/>
    </source>
</evidence>
<evidence type="ECO:0000256" key="11">
    <source>
        <dbReference type="SAM" id="Phobius"/>
    </source>
</evidence>
<keyword evidence="7" id="KW-0067">ATP-binding</keyword>
<dbReference type="PANTHER" id="PTHR34220:SF7">
    <property type="entry name" value="SENSOR HISTIDINE KINASE YPDA"/>
    <property type="match status" value="1"/>
</dbReference>
<evidence type="ECO:0000256" key="2">
    <source>
        <dbReference type="ARBA" id="ARBA00022475"/>
    </source>
</evidence>
<name>A0ABY9Q568_9FIRM</name>
<dbReference type="SUPFAM" id="SSF55874">
    <property type="entry name" value="ATPase domain of HSP90 chaperone/DNA topoisomerase II/histidine kinase"/>
    <property type="match status" value="1"/>
</dbReference>
<keyword evidence="2" id="KW-1003">Cell membrane</keyword>
<dbReference type="InterPro" id="IPR010559">
    <property type="entry name" value="Sig_transdc_His_kin_internal"/>
</dbReference>